<keyword evidence="3" id="KW-0808">Transferase</keyword>
<dbReference type="GO" id="GO:0005737">
    <property type="term" value="C:cytoplasm"/>
    <property type="evidence" value="ECO:0007669"/>
    <property type="project" value="TreeGrafter"/>
</dbReference>
<proteinExistence type="predicted"/>
<evidence type="ECO:0000259" key="2">
    <source>
        <dbReference type="PROSITE" id="PS50011"/>
    </source>
</evidence>
<feature type="region of interest" description="Disordered" evidence="1">
    <location>
        <begin position="572"/>
        <end position="593"/>
    </location>
</feature>
<dbReference type="PANTHER" id="PTHR24348">
    <property type="entry name" value="SERINE/THREONINE-PROTEIN KINASE UNC-51-RELATED"/>
    <property type="match status" value="1"/>
</dbReference>
<feature type="domain" description="Protein kinase" evidence="2">
    <location>
        <begin position="151"/>
        <end position="406"/>
    </location>
</feature>
<dbReference type="GO" id="GO:0004674">
    <property type="term" value="F:protein serine/threonine kinase activity"/>
    <property type="evidence" value="ECO:0007669"/>
    <property type="project" value="InterPro"/>
</dbReference>
<dbReference type="Pfam" id="PF00069">
    <property type="entry name" value="Pkinase"/>
    <property type="match status" value="1"/>
</dbReference>
<dbReference type="OrthoDB" id="8693905at2759"/>
<dbReference type="Gene3D" id="1.10.510.10">
    <property type="entry name" value="Transferase(Phosphotransferase) domain 1"/>
    <property type="match status" value="1"/>
</dbReference>
<keyword evidence="3" id="KW-0418">Kinase</keyword>
<name>R7S3U8_PUNST</name>
<dbReference type="AlphaFoldDB" id="R7S3U8"/>
<dbReference type="Proteomes" id="UP000054196">
    <property type="component" value="Unassembled WGS sequence"/>
</dbReference>
<dbReference type="eggNOG" id="KOG0032">
    <property type="taxonomic scope" value="Eukaryota"/>
</dbReference>
<reference evidence="4" key="1">
    <citation type="journal article" date="2012" name="Science">
        <title>The Paleozoic origin of enzymatic lignin decomposition reconstructed from 31 fungal genomes.</title>
        <authorList>
            <person name="Floudas D."/>
            <person name="Binder M."/>
            <person name="Riley R."/>
            <person name="Barry K."/>
            <person name="Blanchette R.A."/>
            <person name="Henrissat B."/>
            <person name="Martinez A.T."/>
            <person name="Otillar R."/>
            <person name="Spatafora J.W."/>
            <person name="Yadav J.S."/>
            <person name="Aerts A."/>
            <person name="Benoit I."/>
            <person name="Boyd A."/>
            <person name="Carlson A."/>
            <person name="Copeland A."/>
            <person name="Coutinho P.M."/>
            <person name="de Vries R.P."/>
            <person name="Ferreira P."/>
            <person name="Findley K."/>
            <person name="Foster B."/>
            <person name="Gaskell J."/>
            <person name="Glotzer D."/>
            <person name="Gorecki P."/>
            <person name="Heitman J."/>
            <person name="Hesse C."/>
            <person name="Hori C."/>
            <person name="Igarashi K."/>
            <person name="Jurgens J.A."/>
            <person name="Kallen N."/>
            <person name="Kersten P."/>
            <person name="Kohler A."/>
            <person name="Kuees U."/>
            <person name="Kumar T.K.A."/>
            <person name="Kuo A."/>
            <person name="LaButti K."/>
            <person name="Larrondo L.F."/>
            <person name="Lindquist E."/>
            <person name="Ling A."/>
            <person name="Lombard V."/>
            <person name="Lucas S."/>
            <person name="Lundell T."/>
            <person name="Martin R."/>
            <person name="McLaughlin D.J."/>
            <person name="Morgenstern I."/>
            <person name="Morin E."/>
            <person name="Murat C."/>
            <person name="Nagy L.G."/>
            <person name="Nolan M."/>
            <person name="Ohm R.A."/>
            <person name="Patyshakuliyeva A."/>
            <person name="Rokas A."/>
            <person name="Ruiz-Duenas F.J."/>
            <person name="Sabat G."/>
            <person name="Salamov A."/>
            <person name="Samejima M."/>
            <person name="Schmutz J."/>
            <person name="Slot J.C."/>
            <person name="St John F."/>
            <person name="Stenlid J."/>
            <person name="Sun H."/>
            <person name="Sun S."/>
            <person name="Syed K."/>
            <person name="Tsang A."/>
            <person name="Wiebenga A."/>
            <person name="Young D."/>
            <person name="Pisabarro A."/>
            <person name="Eastwood D.C."/>
            <person name="Martin F."/>
            <person name="Cullen D."/>
            <person name="Grigoriev I.V."/>
            <person name="Hibbett D.S."/>
        </authorList>
    </citation>
    <scope>NUCLEOTIDE SEQUENCE [LARGE SCALE GENOMIC DNA]</scope>
    <source>
        <strain evidence="4">HHB-11173 SS5</strain>
    </source>
</reference>
<dbReference type="HOGENOM" id="CLU_027367_0_0_1"/>
<dbReference type="RefSeq" id="XP_007388329.1">
    <property type="nucleotide sequence ID" value="XM_007388267.1"/>
</dbReference>
<protein>
    <submittedName>
        <fullName evidence="3">Kinase-like protein</fullName>
    </submittedName>
</protein>
<dbReference type="EMBL" id="JH687554">
    <property type="protein sequence ID" value="EIN04534.1"/>
    <property type="molecule type" value="Genomic_DNA"/>
</dbReference>
<accession>R7S3U8</accession>
<dbReference type="PROSITE" id="PS50011">
    <property type="entry name" value="PROTEIN_KINASE_DOM"/>
    <property type="match status" value="1"/>
</dbReference>
<dbReference type="KEGG" id="psq:PUNSTDRAFT_146486"/>
<organism evidence="3 4">
    <name type="scientific">Punctularia strigosozonata (strain HHB-11173)</name>
    <name type="common">White-rot fungus</name>
    <dbReference type="NCBI Taxonomy" id="741275"/>
    <lineage>
        <taxon>Eukaryota</taxon>
        <taxon>Fungi</taxon>
        <taxon>Dikarya</taxon>
        <taxon>Basidiomycota</taxon>
        <taxon>Agaricomycotina</taxon>
        <taxon>Agaricomycetes</taxon>
        <taxon>Corticiales</taxon>
        <taxon>Punctulariaceae</taxon>
        <taxon>Punctularia</taxon>
    </lineage>
</organism>
<dbReference type="GO" id="GO:0005524">
    <property type="term" value="F:ATP binding"/>
    <property type="evidence" value="ECO:0007669"/>
    <property type="project" value="InterPro"/>
</dbReference>
<dbReference type="GeneID" id="18881656"/>
<dbReference type="InterPro" id="IPR011009">
    <property type="entry name" value="Kinase-like_dom_sf"/>
</dbReference>
<sequence length="659" mass="73540">MDPFSYPCADLSVDPAAFARIASLAYELRDRNWAVLQSSTPSRPSIVFGNTSETWGMYYDSTPDERASIKLKIALANEQFPVATLRLHTGGINAQVEILREGLASVIHIDGVLLEYRQTRTLVPGAIVRIDGLDYKFRYLIGMEGLPHHARDYPTIQASGRFPTISSAEHRRTGRAVAIKYRVVPIDKLTSVASQIRLLDELTHANIASLSDWFVGRSDVNDPVREISTVTFLAPLGSLHDFIKFGQKLGELQARPVMAQLMDGLMYLHGRGIIHRNLRPENILVFHKSQGGVPSIKISGLGFAVRSGSAEVAAWAAPELLVRKYSHLSDAFSAGAVMFFLLWGRPLYNVNEGSSFDTQMQTRQSNLIGMRKQLMSSVACDLLESLTKIVMEERITSHNARHHTWLQGRRVPPPFFGYYGYNHPLVETFRNGNWKASFTSDRSEWAGIYPDPTEIFIDDSNALQDEGSDVTALQSDRPELEWQTSHDDDPLFLPEDGDKWGRHVARSSLDLLFLADHTPPATVDSPWWDQVLAELGADVQGSQGDTDAITHDGVSPAQLNVVPDHEDVGEWENIPATPNPVSSKSRRKSRVGGVRRDRRVDRVFFLLFRTEAAPKGRPLWAQTEGGPGGSPEVCSEKTSRKIRVWGGWDLMQIRLPLSR</sequence>
<evidence type="ECO:0000313" key="3">
    <source>
        <dbReference type="EMBL" id="EIN04534.1"/>
    </source>
</evidence>
<dbReference type="InterPro" id="IPR000719">
    <property type="entry name" value="Prot_kinase_dom"/>
</dbReference>
<keyword evidence="4" id="KW-1185">Reference proteome</keyword>
<evidence type="ECO:0000256" key="1">
    <source>
        <dbReference type="SAM" id="MobiDB-lite"/>
    </source>
</evidence>
<evidence type="ECO:0000313" key="4">
    <source>
        <dbReference type="Proteomes" id="UP000054196"/>
    </source>
</evidence>
<gene>
    <name evidence="3" type="ORF">PUNSTDRAFT_146486</name>
</gene>
<dbReference type="InterPro" id="IPR045269">
    <property type="entry name" value="Atg1-like"/>
</dbReference>
<dbReference type="GO" id="GO:0010506">
    <property type="term" value="P:regulation of autophagy"/>
    <property type="evidence" value="ECO:0007669"/>
    <property type="project" value="InterPro"/>
</dbReference>
<dbReference type="SUPFAM" id="SSF56112">
    <property type="entry name" value="Protein kinase-like (PK-like)"/>
    <property type="match status" value="1"/>
</dbReference>